<protein>
    <submittedName>
        <fullName evidence="2">Uncharacterized protein</fullName>
    </submittedName>
</protein>
<reference evidence="2" key="1">
    <citation type="submission" date="2018-08" db="EMBL/GenBank/DDBJ databases">
        <title>Identification of Burkholderia cepacia strains that express a Burkholderia pseudomallei-like capsular polysaccharide.</title>
        <authorList>
            <person name="Burtnick M.N."/>
            <person name="Vongsouvath M."/>
            <person name="Newton P."/>
            <person name="Wuthiekanun V."/>
            <person name="Limmathurotsakul D."/>
            <person name="Brett P.J."/>
            <person name="Chantratita N."/>
            <person name="Dance D.A."/>
        </authorList>
    </citation>
    <scope>NUCLEOTIDE SEQUENCE</scope>
    <source>
        <strain evidence="2">SBXCC001</strain>
    </source>
</reference>
<dbReference type="Proteomes" id="UP001272137">
    <property type="component" value="Unassembled WGS sequence"/>
</dbReference>
<dbReference type="EMBL" id="QXCT01000001">
    <property type="protein sequence ID" value="MDW9253459.1"/>
    <property type="molecule type" value="Genomic_DNA"/>
</dbReference>
<proteinExistence type="predicted"/>
<gene>
    <name evidence="2" type="ORF">C7S16_6070</name>
</gene>
<accession>A0AAW9CXQ8</accession>
<comment type="caution">
    <text evidence="2">The sequence shown here is derived from an EMBL/GenBank/DDBJ whole genome shotgun (WGS) entry which is preliminary data.</text>
</comment>
<feature type="region of interest" description="Disordered" evidence="1">
    <location>
        <begin position="1"/>
        <end position="28"/>
    </location>
</feature>
<dbReference type="AlphaFoldDB" id="A0AAW9CXQ8"/>
<sequence>MASLVTKNVERETMIGGPIRRGNRRGAGRRTCLPESYCRCAHRSDGVRRYA</sequence>
<evidence type="ECO:0000313" key="3">
    <source>
        <dbReference type="Proteomes" id="UP001272137"/>
    </source>
</evidence>
<evidence type="ECO:0000256" key="1">
    <source>
        <dbReference type="SAM" id="MobiDB-lite"/>
    </source>
</evidence>
<name>A0AAW9CXQ8_BURTH</name>
<evidence type="ECO:0000313" key="2">
    <source>
        <dbReference type="EMBL" id="MDW9253459.1"/>
    </source>
</evidence>
<organism evidence="2 3">
    <name type="scientific">Burkholderia thailandensis</name>
    <dbReference type="NCBI Taxonomy" id="57975"/>
    <lineage>
        <taxon>Bacteria</taxon>
        <taxon>Pseudomonadati</taxon>
        <taxon>Pseudomonadota</taxon>
        <taxon>Betaproteobacteria</taxon>
        <taxon>Burkholderiales</taxon>
        <taxon>Burkholderiaceae</taxon>
        <taxon>Burkholderia</taxon>
        <taxon>pseudomallei group</taxon>
    </lineage>
</organism>